<gene>
    <name evidence="3" type="ORF">GCM10017635_02690</name>
</gene>
<dbReference type="Proteomes" id="UP001143349">
    <property type="component" value="Unassembled WGS sequence"/>
</dbReference>
<reference evidence="3" key="1">
    <citation type="journal article" date="2014" name="Int. J. Syst. Evol. Microbiol.">
        <title>Complete genome sequence of Corynebacterium casei LMG S-19264T (=DSM 44701T), isolated from a smear-ripened cheese.</title>
        <authorList>
            <consortium name="US DOE Joint Genome Institute (JGI-PGF)"/>
            <person name="Walter F."/>
            <person name="Albersmeier A."/>
            <person name="Kalinowski J."/>
            <person name="Ruckert C."/>
        </authorList>
    </citation>
    <scope>NUCLEOTIDE SEQUENCE</scope>
    <source>
        <strain evidence="3">VKM B-2222</strain>
    </source>
</reference>
<feature type="signal peptide" evidence="2">
    <location>
        <begin position="1"/>
        <end position="23"/>
    </location>
</feature>
<evidence type="ECO:0008006" key="5">
    <source>
        <dbReference type="Google" id="ProtNLM"/>
    </source>
</evidence>
<proteinExistence type="predicted"/>
<name>A0AAD3NRQ3_9RHOB</name>
<reference evidence="3" key="2">
    <citation type="submission" date="2023-01" db="EMBL/GenBank/DDBJ databases">
        <authorList>
            <person name="Sun Q."/>
            <person name="Evtushenko L."/>
        </authorList>
    </citation>
    <scope>NUCLEOTIDE SEQUENCE</scope>
    <source>
        <strain evidence="3">VKM B-2222</strain>
    </source>
</reference>
<keyword evidence="2" id="KW-0732">Signal</keyword>
<feature type="chain" id="PRO_5041919191" description="Excinuclease ABC subunit A" evidence="2">
    <location>
        <begin position="24"/>
        <end position="139"/>
    </location>
</feature>
<organism evidence="3 4">
    <name type="scientific">Paracoccus kondratievae</name>
    <dbReference type="NCBI Taxonomy" id="135740"/>
    <lineage>
        <taxon>Bacteria</taxon>
        <taxon>Pseudomonadati</taxon>
        <taxon>Pseudomonadota</taxon>
        <taxon>Alphaproteobacteria</taxon>
        <taxon>Rhodobacterales</taxon>
        <taxon>Paracoccaceae</taxon>
        <taxon>Paracoccus</taxon>
    </lineage>
</organism>
<evidence type="ECO:0000256" key="2">
    <source>
        <dbReference type="SAM" id="SignalP"/>
    </source>
</evidence>
<keyword evidence="4" id="KW-1185">Reference proteome</keyword>
<evidence type="ECO:0000313" key="3">
    <source>
        <dbReference type="EMBL" id="GLK62801.1"/>
    </source>
</evidence>
<accession>A0AAD3NRQ3</accession>
<feature type="region of interest" description="Disordered" evidence="1">
    <location>
        <begin position="20"/>
        <end position="49"/>
    </location>
</feature>
<protein>
    <recommendedName>
        <fullName evidence="5">Excinuclease ABC subunit A</fullName>
    </recommendedName>
</protein>
<dbReference type="AlphaFoldDB" id="A0AAD3NRQ3"/>
<dbReference type="RefSeq" id="WP_271179057.1">
    <property type="nucleotide sequence ID" value="NZ_BSFH01000006.1"/>
</dbReference>
<feature type="compositionally biased region" description="Basic residues" evidence="1">
    <location>
        <begin position="28"/>
        <end position="49"/>
    </location>
</feature>
<dbReference type="EMBL" id="BSFH01000006">
    <property type="protein sequence ID" value="GLK62801.1"/>
    <property type="molecule type" value="Genomic_DNA"/>
</dbReference>
<dbReference type="Gene3D" id="3.10.450.160">
    <property type="entry name" value="inner membrane protein cigr"/>
    <property type="match status" value="1"/>
</dbReference>
<evidence type="ECO:0000313" key="4">
    <source>
        <dbReference type="Proteomes" id="UP001143349"/>
    </source>
</evidence>
<comment type="caution">
    <text evidence="3">The sequence shown here is derived from an EMBL/GenBank/DDBJ whole genome shotgun (WGS) entry which is preliminary data.</text>
</comment>
<evidence type="ECO:0000256" key="1">
    <source>
        <dbReference type="SAM" id="MobiDB-lite"/>
    </source>
</evidence>
<sequence>MKLAPILISALTIAVFSTPPVTADPGRGHGKGRHTHHHKHDEHKGGHRTHARYVADCPPGLAKKSPACIPPGQVGKRYGTRIGDTLRVRDYMLIRDLDRYGLEQRRGWNYYRDDGRIYRVDSGTRKILAVLNLIDAFAN</sequence>